<feature type="signal peptide" evidence="3">
    <location>
        <begin position="1"/>
        <end position="27"/>
    </location>
</feature>
<proteinExistence type="inferred from homology"/>
<dbReference type="Pfam" id="PF13472">
    <property type="entry name" value="Lipase_GDSL_2"/>
    <property type="match status" value="1"/>
</dbReference>
<evidence type="ECO:0000256" key="3">
    <source>
        <dbReference type="SAM" id="SignalP"/>
    </source>
</evidence>
<dbReference type="SUPFAM" id="SSF52266">
    <property type="entry name" value="SGNH hydrolase"/>
    <property type="match status" value="1"/>
</dbReference>
<keyword evidence="2" id="KW-0378">Hydrolase</keyword>
<gene>
    <name evidence="5" type="ORF">IFJ75_18440</name>
</gene>
<dbReference type="Proteomes" id="UP000663918">
    <property type="component" value="Chromosome"/>
</dbReference>
<reference evidence="5" key="1">
    <citation type="submission" date="2020-09" db="EMBL/GenBank/DDBJ databases">
        <title>Brevundimonas sp. LVF2 isolated from a puddle in Goettingen, Germany.</title>
        <authorList>
            <person name="Friedrich I."/>
            <person name="Klassen A."/>
            <person name="Hannes N."/>
            <person name="Schneider D."/>
            <person name="Hertel R."/>
            <person name="Daniel R."/>
        </authorList>
    </citation>
    <scope>NUCLEOTIDE SEQUENCE</scope>
    <source>
        <strain evidence="5">LVF2</strain>
    </source>
</reference>
<dbReference type="Gene3D" id="3.40.50.1110">
    <property type="entry name" value="SGNH hydrolase"/>
    <property type="match status" value="1"/>
</dbReference>
<evidence type="ECO:0000259" key="4">
    <source>
        <dbReference type="Pfam" id="PF13472"/>
    </source>
</evidence>
<dbReference type="KEGG" id="bgoe:IFJ75_18440"/>
<dbReference type="EMBL" id="CP062222">
    <property type="protein sequence ID" value="QTC91151.1"/>
    <property type="molecule type" value="Genomic_DNA"/>
</dbReference>
<dbReference type="PANTHER" id="PTHR43695:SF1">
    <property type="entry name" value="RHAMNOGALACTURONAN ACETYLESTERASE"/>
    <property type="match status" value="1"/>
</dbReference>
<organism evidence="5 6">
    <name type="scientific">Brevundimonas goettingensis</name>
    <dbReference type="NCBI Taxonomy" id="2774190"/>
    <lineage>
        <taxon>Bacteria</taxon>
        <taxon>Pseudomonadati</taxon>
        <taxon>Pseudomonadota</taxon>
        <taxon>Alphaproteobacteria</taxon>
        <taxon>Caulobacterales</taxon>
        <taxon>Caulobacteraceae</taxon>
        <taxon>Brevundimonas</taxon>
    </lineage>
</organism>
<protein>
    <submittedName>
        <fullName evidence="5">Rhamnogalacturonan acetylesterase</fullName>
    </submittedName>
</protein>
<dbReference type="InterPro" id="IPR013830">
    <property type="entry name" value="SGNH_hydro"/>
</dbReference>
<evidence type="ECO:0000313" key="5">
    <source>
        <dbReference type="EMBL" id="QTC91151.1"/>
    </source>
</evidence>
<evidence type="ECO:0000256" key="2">
    <source>
        <dbReference type="ARBA" id="ARBA00022801"/>
    </source>
</evidence>
<sequence length="307" mass="31611">MSHYVTRLLTVALAGALLASAAPAAFAQSATTAPAAAAPPEPVRPIRASKIILIGDSTTQSNSGWGGRFCSDHVVSFVACLNLARGGRSTSNYRAEGSWDIALAEMSTGAYVDTYVLIQFGHNDQPGKPGRSTDLATEFPQNLRRYVAEVRAKGAIPVLVTPLTRRQFVDGKLDNDLEPWAASIRAVAAETNTPLLDLNADSAAAVEAMGPSLAAGFAQSPPSPIVAAALLTGTTVPANTGAPVPAAPAAGAAPAPTQNNAAVEPMGDAKLSFDYTHLGPTGAAFFSAMVTRELALAVPALRRNLIN</sequence>
<dbReference type="InterPro" id="IPR036514">
    <property type="entry name" value="SGNH_hydro_sf"/>
</dbReference>
<keyword evidence="6" id="KW-1185">Reference proteome</keyword>
<accession>A0A975GV92</accession>
<dbReference type="PANTHER" id="PTHR43695">
    <property type="entry name" value="PUTATIVE (AFU_ORTHOLOGUE AFUA_2G17250)-RELATED"/>
    <property type="match status" value="1"/>
</dbReference>
<feature type="chain" id="PRO_5037584953" evidence="3">
    <location>
        <begin position="28"/>
        <end position="307"/>
    </location>
</feature>
<dbReference type="CDD" id="cd01821">
    <property type="entry name" value="Rhamnogalacturan_acetylesterase_like"/>
    <property type="match status" value="1"/>
</dbReference>
<name>A0A975GV92_9CAUL</name>
<dbReference type="AlphaFoldDB" id="A0A975GV92"/>
<comment type="similarity">
    <text evidence="1">Belongs to the 'GDSL' lipolytic enzyme family.</text>
</comment>
<evidence type="ECO:0000256" key="1">
    <source>
        <dbReference type="ARBA" id="ARBA00008668"/>
    </source>
</evidence>
<keyword evidence="3" id="KW-0732">Signal</keyword>
<feature type="domain" description="SGNH hydrolase-type esterase" evidence="4">
    <location>
        <begin position="53"/>
        <end position="201"/>
    </location>
</feature>
<dbReference type="GO" id="GO:0016788">
    <property type="term" value="F:hydrolase activity, acting on ester bonds"/>
    <property type="evidence" value="ECO:0007669"/>
    <property type="project" value="UniProtKB-ARBA"/>
</dbReference>
<evidence type="ECO:0000313" key="6">
    <source>
        <dbReference type="Proteomes" id="UP000663918"/>
    </source>
</evidence>
<dbReference type="InterPro" id="IPR037459">
    <property type="entry name" value="RhgT-like"/>
</dbReference>